<dbReference type="PANTHER" id="PTHR43540:SF6">
    <property type="entry name" value="ISOCHORISMATASE-LIKE DOMAIN-CONTAINING PROTEIN"/>
    <property type="match status" value="1"/>
</dbReference>
<evidence type="ECO:0000256" key="1">
    <source>
        <dbReference type="ARBA" id="ARBA00022801"/>
    </source>
</evidence>
<name>A0A0S7WK60_UNCT6</name>
<dbReference type="InterPro" id="IPR000868">
    <property type="entry name" value="Isochorismatase-like_dom"/>
</dbReference>
<dbReference type="SUPFAM" id="SSF52499">
    <property type="entry name" value="Isochorismatase-like hydrolases"/>
    <property type="match status" value="1"/>
</dbReference>
<evidence type="ECO:0000313" key="3">
    <source>
        <dbReference type="EMBL" id="KPJ50497.1"/>
    </source>
</evidence>
<dbReference type="EMBL" id="LIZT01000020">
    <property type="protein sequence ID" value="KPJ50497.1"/>
    <property type="molecule type" value="Genomic_DNA"/>
</dbReference>
<dbReference type="PANTHER" id="PTHR43540">
    <property type="entry name" value="PEROXYUREIDOACRYLATE/UREIDOACRYLATE AMIDOHYDROLASE-RELATED"/>
    <property type="match status" value="1"/>
</dbReference>
<dbReference type="PATRIC" id="fig|1703771.3.peg.682"/>
<accession>A0A0S7WK60</accession>
<dbReference type="InterPro" id="IPR050272">
    <property type="entry name" value="Isochorismatase-like_hydrls"/>
</dbReference>
<gene>
    <name evidence="3" type="ORF">AMJ40_02820</name>
</gene>
<dbReference type="Pfam" id="PF00857">
    <property type="entry name" value="Isochorismatase"/>
    <property type="match status" value="1"/>
</dbReference>
<dbReference type="InterPro" id="IPR036380">
    <property type="entry name" value="Isochorismatase-like_sf"/>
</dbReference>
<feature type="domain" description="Isochorismatase-like" evidence="2">
    <location>
        <begin position="37"/>
        <end position="211"/>
    </location>
</feature>
<dbReference type="GO" id="GO:0008908">
    <property type="term" value="F:isochorismatase activity"/>
    <property type="evidence" value="ECO:0007669"/>
    <property type="project" value="InterPro"/>
</dbReference>
<dbReference type="CDD" id="cd00431">
    <property type="entry name" value="cysteine_hydrolases"/>
    <property type="match status" value="1"/>
</dbReference>
<sequence length="228" mass="26230">MECYVTKEDLTAKCARWLEHINSYNVHRMELNVPKCVLLVIDMQNFFLQPKSPAFLCAGLAILPRLKRFIQVSRKAKIPIVYTSHAHHPDRIDAGILEWWWSEMCIEGTEESRIHAEVAPRAHEKVISKHRYSAFYNTDLETILRCCGTEDVIVSGVMTNICCESTTRDAYFRDYRVFFLADGTASSTEEMHCASLLNLAYGFAYITTIEQLTQQVRACPERKERGRG</sequence>
<dbReference type="InterPro" id="IPR016291">
    <property type="entry name" value="Isochorismatase"/>
</dbReference>
<comment type="caution">
    <text evidence="3">The sequence shown here is derived from an EMBL/GenBank/DDBJ whole genome shotgun (WGS) entry which is preliminary data.</text>
</comment>
<protein>
    <recommendedName>
        <fullName evidence="2">Isochorismatase-like domain-containing protein</fullName>
    </recommendedName>
</protein>
<evidence type="ECO:0000259" key="2">
    <source>
        <dbReference type="Pfam" id="PF00857"/>
    </source>
</evidence>
<proteinExistence type="predicted"/>
<dbReference type="PRINTS" id="PR01398">
    <property type="entry name" value="ISCHRISMTASE"/>
</dbReference>
<dbReference type="Proteomes" id="UP000051124">
    <property type="component" value="Unassembled WGS sequence"/>
</dbReference>
<dbReference type="AlphaFoldDB" id="A0A0S7WK60"/>
<reference evidence="3 4" key="1">
    <citation type="journal article" date="2015" name="Microbiome">
        <title>Genomic resolution of linkages in carbon, nitrogen, and sulfur cycling among widespread estuary sediment bacteria.</title>
        <authorList>
            <person name="Baker B.J."/>
            <person name="Lazar C.S."/>
            <person name="Teske A.P."/>
            <person name="Dick G.J."/>
        </authorList>
    </citation>
    <scope>NUCLEOTIDE SEQUENCE [LARGE SCALE GENOMIC DNA]</scope>
    <source>
        <strain evidence="3">DG_26</strain>
    </source>
</reference>
<keyword evidence="1" id="KW-0378">Hydrolase</keyword>
<organism evidence="3 4">
    <name type="scientific">candidate division TA06 bacterium DG_26</name>
    <dbReference type="NCBI Taxonomy" id="1703771"/>
    <lineage>
        <taxon>Bacteria</taxon>
        <taxon>Bacteria division TA06</taxon>
    </lineage>
</organism>
<evidence type="ECO:0000313" key="4">
    <source>
        <dbReference type="Proteomes" id="UP000051124"/>
    </source>
</evidence>
<dbReference type="Gene3D" id="3.40.50.850">
    <property type="entry name" value="Isochorismatase-like"/>
    <property type="match status" value="1"/>
</dbReference>